<dbReference type="PIRSF" id="PIRSF039026">
    <property type="entry name" value="SiaP"/>
    <property type="match status" value="1"/>
</dbReference>
<organism evidence="4">
    <name type="scientific">Methyloraptor flagellatus</name>
    <dbReference type="NCBI Taxonomy" id="3162530"/>
    <lineage>
        <taxon>Bacteria</taxon>
        <taxon>Pseudomonadati</taxon>
        <taxon>Pseudomonadota</taxon>
        <taxon>Alphaproteobacteria</taxon>
        <taxon>Hyphomicrobiales</taxon>
        <taxon>Ancalomicrobiaceae</taxon>
        <taxon>Methyloraptor</taxon>
    </lineage>
</organism>
<dbReference type="Gene3D" id="3.40.190.170">
    <property type="entry name" value="Bacterial extracellular solute-binding protein, family 7"/>
    <property type="match status" value="1"/>
</dbReference>
<evidence type="ECO:0000256" key="3">
    <source>
        <dbReference type="SAM" id="SignalP"/>
    </source>
</evidence>
<keyword evidence="1 3" id="KW-0732">Signal</keyword>
<dbReference type="CDD" id="cd13604">
    <property type="entry name" value="PBP2_TRAP_ketoacid_lactate_like"/>
    <property type="match status" value="1"/>
</dbReference>
<dbReference type="InterPro" id="IPR006311">
    <property type="entry name" value="TAT_signal"/>
</dbReference>
<dbReference type="EMBL" id="CP158568">
    <property type="protein sequence ID" value="XBY45340.1"/>
    <property type="molecule type" value="Genomic_DNA"/>
</dbReference>
<accession>A0AAU7XC48</accession>
<evidence type="ECO:0000313" key="4">
    <source>
        <dbReference type="EMBL" id="XBY45340.1"/>
    </source>
</evidence>
<gene>
    <name evidence="4" type="ORF">ABS361_03390</name>
</gene>
<dbReference type="NCBIfam" id="NF037995">
    <property type="entry name" value="TRAP_S1"/>
    <property type="match status" value="1"/>
</dbReference>
<dbReference type="PANTHER" id="PTHR33376">
    <property type="match status" value="1"/>
</dbReference>
<dbReference type="GO" id="GO:0046872">
    <property type="term" value="F:metal ion binding"/>
    <property type="evidence" value="ECO:0007669"/>
    <property type="project" value="UniProtKB-KW"/>
</dbReference>
<dbReference type="KEGG" id="mflg:ABS361_03390"/>
<feature type="chain" id="PRO_5043672376" evidence="3">
    <location>
        <begin position="30"/>
        <end position="365"/>
    </location>
</feature>
<dbReference type="Pfam" id="PF03480">
    <property type="entry name" value="DctP"/>
    <property type="match status" value="1"/>
</dbReference>
<protein>
    <submittedName>
        <fullName evidence="4">TRAP transporter substrate-binding protein</fullName>
    </submittedName>
</protein>
<keyword evidence="2" id="KW-0479">Metal-binding</keyword>
<dbReference type="GO" id="GO:0031317">
    <property type="term" value="C:tripartite ATP-independent periplasmic transporter complex"/>
    <property type="evidence" value="ECO:0007669"/>
    <property type="project" value="InterPro"/>
</dbReference>
<evidence type="ECO:0000256" key="2">
    <source>
        <dbReference type="PIRSR" id="PIRSR039026-2"/>
    </source>
</evidence>
<name>A0AAU7XC48_9HYPH</name>
<dbReference type="AlphaFoldDB" id="A0AAU7XC48"/>
<feature type="binding site" evidence="2">
    <location>
        <position position="221"/>
    </location>
    <ligand>
        <name>Na(+)</name>
        <dbReference type="ChEBI" id="CHEBI:29101"/>
    </ligand>
</feature>
<feature type="signal peptide" evidence="3">
    <location>
        <begin position="1"/>
        <end position="29"/>
    </location>
</feature>
<feature type="binding site" evidence="2">
    <location>
        <position position="220"/>
    </location>
    <ligand>
        <name>substrate</name>
    </ligand>
</feature>
<dbReference type="GO" id="GO:0055085">
    <property type="term" value="P:transmembrane transport"/>
    <property type="evidence" value="ECO:0007669"/>
    <property type="project" value="InterPro"/>
</dbReference>
<evidence type="ECO:0000256" key="1">
    <source>
        <dbReference type="ARBA" id="ARBA00022729"/>
    </source>
</evidence>
<dbReference type="Gene3D" id="3.40.190.10">
    <property type="entry name" value="Periplasmic binding protein-like II"/>
    <property type="match status" value="1"/>
</dbReference>
<dbReference type="InterPro" id="IPR018389">
    <property type="entry name" value="DctP_fam"/>
</dbReference>
<dbReference type="PROSITE" id="PS51318">
    <property type="entry name" value="TAT"/>
    <property type="match status" value="1"/>
</dbReference>
<dbReference type="InterPro" id="IPR038404">
    <property type="entry name" value="TRAP_DctP_sf"/>
</dbReference>
<dbReference type="InterPro" id="IPR026289">
    <property type="entry name" value="SBP_TakP-like"/>
</dbReference>
<dbReference type="PANTHER" id="PTHR33376:SF5">
    <property type="entry name" value="EXTRACYTOPLASMIC SOLUTE RECEPTOR PROTEIN"/>
    <property type="match status" value="1"/>
</dbReference>
<sequence length="365" mass="38392">MSRAPISRRALVGAGLAASGSLLSTSTLAQPAVAKGLVEWRMVTSWPKNLPGPGLSAERLAQAIGRLSDGRLQVKVFAAGELVPALECFDAVAGGTAEMAHTASLYWAGKLPAAPLYTTAPFGLTPLEHLTWVDQAGGQGLWDRLYAPFGIKPFMAGNTGFSMAGWYRRELRGLDDLKGLKIRIVGLGGEVMRRLGATPVALPAGEVFPAMQSGIVDAAELLAPYSDLAVGLHRVTKLYYGPGFNKPNGTGEALVSLKAYDALPADLKAIVATACRDEHTTALATAEWNNAVSLATLKETHGVQVKSMPADVLAAGARIAEGLLSEIAAKDALSAEIITSYRTARARTGQWMRVTQGTFLAARDA</sequence>
<dbReference type="RefSeq" id="WP_407050433.1">
    <property type="nucleotide sequence ID" value="NZ_CP158568.1"/>
</dbReference>
<reference evidence="4" key="1">
    <citation type="submission" date="2024-06" db="EMBL/GenBank/DDBJ databases">
        <title>Methylostella associata gen. nov., sp. nov., a novel Ancalomicrobiaceae-affiliated facultatively methylotrophic bacteria that feed on methanotrophs of the genus Methylococcus.</title>
        <authorList>
            <person name="Saltykova V."/>
            <person name="Danilova O.V."/>
            <person name="Oshkin I.Y."/>
            <person name="Belova S.E."/>
            <person name="Pimenov N.V."/>
            <person name="Dedysh S.N."/>
        </authorList>
    </citation>
    <scope>NUCLEOTIDE SEQUENCE</scope>
    <source>
        <strain evidence="4">S20</strain>
    </source>
</reference>
<proteinExistence type="predicted"/>